<evidence type="ECO:0000256" key="1">
    <source>
        <dbReference type="SAM" id="MobiDB-lite"/>
    </source>
</evidence>
<feature type="region of interest" description="Disordered" evidence="1">
    <location>
        <begin position="41"/>
        <end position="75"/>
    </location>
</feature>
<accession>A0AAF5DIV8</accession>
<dbReference type="WBParaSite" id="TCONS_00013417.p1">
    <property type="protein sequence ID" value="TCONS_00013417.p1"/>
    <property type="gene ID" value="XLOC_009315"/>
</dbReference>
<evidence type="ECO:0000313" key="2">
    <source>
        <dbReference type="Proteomes" id="UP000035681"/>
    </source>
</evidence>
<protein>
    <submittedName>
        <fullName evidence="3">CCHC-type domain-containing protein</fullName>
    </submittedName>
</protein>
<evidence type="ECO:0000313" key="3">
    <source>
        <dbReference type="WBParaSite" id="TCONS_00013417.p1"/>
    </source>
</evidence>
<keyword evidence="2" id="KW-1185">Reference proteome</keyword>
<dbReference type="AlphaFoldDB" id="A0AAF5DIV8"/>
<reference evidence="3" key="1">
    <citation type="submission" date="2024-02" db="UniProtKB">
        <authorList>
            <consortium name="WormBaseParasite"/>
        </authorList>
    </citation>
    <scope>IDENTIFICATION</scope>
</reference>
<sequence length="299" mass="34491">MLRLPNSIVKKIRDIEQNYEVIKNYLRNVYDGECEKTSTKDQNKFEIKKKSQNESRRQRHRNSINHSNDSDDQKNDSMKLRCTFCQKVGNEEKECYKKQGKCFKCRGNDHVAALCRKKIDRRHGLEKKSNRNNGLKTISCKEEVRVGNDEIMMLEEIVEVQFLNGNDIICIKAGVIDTSLVIKSNFSYILTGSDITIYKAVLATRANASELNIQNKHYLRVMTQNNDKQYNDIFIQNKTEISTIPFVMTDMNYKKVLSCIKTGEQKVCVDLRALNSCIARIPTYLPSPNRIIAELSVAC</sequence>
<dbReference type="Proteomes" id="UP000035681">
    <property type="component" value="Unplaced"/>
</dbReference>
<name>A0AAF5DIV8_STRER</name>
<feature type="compositionally biased region" description="Basic and acidic residues" evidence="1">
    <location>
        <begin position="41"/>
        <end position="56"/>
    </location>
</feature>
<organism evidence="2 3">
    <name type="scientific">Strongyloides stercoralis</name>
    <name type="common">Threadworm</name>
    <dbReference type="NCBI Taxonomy" id="6248"/>
    <lineage>
        <taxon>Eukaryota</taxon>
        <taxon>Metazoa</taxon>
        <taxon>Ecdysozoa</taxon>
        <taxon>Nematoda</taxon>
        <taxon>Chromadorea</taxon>
        <taxon>Rhabditida</taxon>
        <taxon>Tylenchina</taxon>
        <taxon>Panagrolaimomorpha</taxon>
        <taxon>Strongyloidoidea</taxon>
        <taxon>Strongyloididae</taxon>
        <taxon>Strongyloides</taxon>
    </lineage>
</organism>
<proteinExistence type="predicted"/>